<dbReference type="Pfam" id="PF22566">
    <property type="entry name" value="UBA_8"/>
    <property type="match status" value="1"/>
</dbReference>
<dbReference type="InterPro" id="IPR009060">
    <property type="entry name" value="UBA-like_sf"/>
</dbReference>
<evidence type="ECO:0000256" key="2">
    <source>
        <dbReference type="SAM" id="MobiDB-lite"/>
    </source>
</evidence>
<protein>
    <recommendedName>
        <fullName evidence="3">UBA-like domain-containing protein</fullName>
    </recommendedName>
</protein>
<feature type="domain" description="UBA-like" evidence="3">
    <location>
        <begin position="5"/>
        <end position="46"/>
    </location>
</feature>
<comment type="similarity">
    <text evidence="1">Belongs to the UBALD family.</text>
</comment>
<dbReference type="CDD" id="cd14343">
    <property type="entry name" value="UBA_F100B_like"/>
    <property type="match status" value="1"/>
</dbReference>
<dbReference type="AlphaFoldDB" id="A0A1B6CN53"/>
<dbReference type="PROSITE" id="PS51257">
    <property type="entry name" value="PROKAR_LIPOPROTEIN"/>
    <property type="match status" value="1"/>
</dbReference>
<evidence type="ECO:0000259" key="3">
    <source>
        <dbReference type="Pfam" id="PF22566"/>
    </source>
</evidence>
<dbReference type="EMBL" id="GEDC01022412">
    <property type="protein sequence ID" value="JAS14886.1"/>
    <property type="molecule type" value="Transcribed_RNA"/>
</dbReference>
<evidence type="ECO:0000256" key="1">
    <source>
        <dbReference type="ARBA" id="ARBA00006090"/>
    </source>
</evidence>
<reference evidence="4" key="1">
    <citation type="submission" date="2015-12" db="EMBL/GenBank/DDBJ databases">
        <title>De novo transcriptome assembly of four potential Pierce s Disease insect vectors from Arizona vineyards.</title>
        <authorList>
            <person name="Tassone E.E."/>
        </authorList>
    </citation>
    <scope>NUCLEOTIDE SEQUENCE</scope>
</reference>
<dbReference type="Gene3D" id="1.10.8.10">
    <property type="entry name" value="DNA helicase RuvA subunit, C-terminal domain"/>
    <property type="match status" value="1"/>
</dbReference>
<gene>
    <name evidence="4" type="ORF">g.6047</name>
</gene>
<dbReference type="InterPro" id="IPR039310">
    <property type="entry name" value="UBALD1/2"/>
</dbReference>
<feature type="compositionally biased region" description="Polar residues" evidence="2">
    <location>
        <begin position="123"/>
        <end position="136"/>
    </location>
</feature>
<feature type="compositionally biased region" description="Low complexity" evidence="2">
    <location>
        <begin position="91"/>
        <end position="119"/>
    </location>
</feature>
<proteinExistence type="inferred from homology"/>
<name>A0A1B6CN53_9HEMI</name>
<dbReference type="PANTHER" id="PTHR31993:SF4">
    <property type="entry name" value="UBA-LIKE DOMAIN-CONTAINING PROTEIN"/>
    <property type="match status" value="1"/>
</dbReference>
<dbReference type="InterPro" id="IPR054109">
    <property type="entry name" value="UBA_8"/>
</dbReference>
<organism evidence="4">
    <name type="scientific">Clastoptera arizonana</name>
    <name type="common">Arizona spittle bug</name>
    <dbReference type="NCBI Taxonomy" id="38151"/>
    <lineage>
        <taxon>Eukaryota</taxon>
        <taxon>Metazoa</taxon>
        <taxon>Ecdysozoa</taxon>
        <taxon>Arthropoda</taxon>
        <taxon>Hexapoda</taxon>
        <taxon>Insecta</taxon>
        <taxon>Pterygota</taxon>
        <taxon>Neoptera</taxon>
        <taxon>Paraneoptera</taxon>
        <taxon>Hemiptera</taxon>
        <taxon>Auchenorrhyncha</taxon>
        <taxon>Cercopoidea</taxon>
        <taxon>Clastopteridae</taxon>
        <taxon>Clastoptera</taxon>
    </lineage>
</organism>
<dbReference type="SUPFAM" id="SSF46934">
    <property type="entry name" value="UBA-like"/>
    <property type="match status" value="1"/>
</dbReference>
<sequence length="136" mass="14627">MDSLREQVMINQFVLAAGCARDQAKQLLQAAHWQFETALSIFFQEATLPAYSQTAASHFGQVTPCNTPATPPNFPDALLAFSRMSTGDKLSSSPSTGMFSTSPKQLSPQQQAPTQQQIPRNNGVAQNGTSLGVANR</sequence>
<feature type="region of interest" description="Disordered" evidence="2">
    <location>
        <begin position="85"/>
        <end position="136"/>
    </location>
</feature>
<dbReference type="PANTHER" id="PTHR31993">
    <property type="entry name" value="UBA-LIKE DOMAIN-CONTAINING PROTEIN 2"/>
    <property type="match status" value="1"/>
</dbReference>
<evidence type="ECO:0000313" key="4">
    <source>
        <dbReference type="EMBL" id="JAS14886.1"/>
    </source>
</evidence>
<accession>A0A1B6CN53</accession>